<reference evidence="3" key="1">
    <citation type="journal article" date="2019" name="Sci. Rep.">
        <title>Draft genome of Tanacetum cinerariifolium, the natural source of mosquito coil.</title>
        <authorList>
            <person name="Yamashiro T."/>
            <person name="Shiraishi A."/>
            <person name="Satake H."/>
            <person name="Nakayama K."/>
        </authorList>
    </citation>
    <scope>NUCLEOTIDE SEQUENCE</scope>
</reference>
<keyword evidence="3" id="KW-0808">Transferase</keyword>
<protein>
    <submittedName>
        <fullName evidence="3">Putative RNA-directed DNA polymerase</fullName>
    </submittedName>
</protein>
<feature type="region of interest" description="Disordered" evidence="1">
    <location>
        <begin position="199"/>
        <end position="218"/>
    </location>
</feature>
<evidence type="ECO:0000256" key="1">
    <source>
        <dbReference type="SAM" id="MobiDB-lite"/>
    </source>
</evidence>
<evidence type="ECO:0000313" key="3">
    <source>
        <dbReference type="EMBL" id="GEW58260.1"/>
    </source>
</evidence>
<organism evidence="3">
    <name type="scientific">Tanacetum cinerariifolium</name>
    <name type="common">Dalmatian daisy</name>
    <name type="synonym">Chrysanthemum cinerariifolium</name>
    <dbReference type="NCBI Taxonomy" id="118510"/>
    <lineage>
        <taxon>Eukaryota</taxon>
        <taxon>Viridiplantae</taxon>
        <taxon>Streptophyta</taxon>
        <taxon>Embryophyta</taxon>
        <taxon>Tracheophyta</taxon>
        <taxon>Spermatophyta</taxon>
        <taxon>Magnoliopsida</taxon>
        <taxon>eudicotyledons</taxon>
        <taxon>Gunneridae</taxon>
        <taxon>Pentapetalae</taxon>
        <taxon>asterids</taxon>
        <taxon>campanulids</taxon>
        <taxon>Asterales</taxon>
        <taxon>Asteraceae</taxon>
        <taxon>Asteroideae</taxon>
        <taxon>Anthemideae</taxon>
        <taxon>Anthemidinae</taxon>
        <taxon>Tanacetum</taxon>
    </lineage>
</organism>
<feature type="domain" description="Reverse transcriptase Ty1/copia-type" evidence="2">
    <location>
        <begin position="241"/>
        <end position="308"/>
    </location>
</feature>
<dbReference type="EMBL" id="BKCJ010064579">
    <property type="protein sequence ID" value="GEW58260.1"/>
    <property type="molecule type" value="Genomic_DNA"/>
</dbReference>
<feature type="compositionally biased region" description="Low complexity" evidence="1">
    <location>
        <begin position="199"/>
        <end position="211"/>
    </location>
</feature>
<name>A0A699GWN1_TANCI</name>
<dbReference type="InterPro" id="IPR013103">
    <property type="entry name" value="RVT_2"/>
</dbReference>
<proteinExistence type="predicted"/>
<dbReference type="GO" id="GO:0003964">
    <property type="term" value="F:RNA-directed DNA polymerase activity"/>
    <property type="evidence" value="ECO:0007669"/>
    <property type="project" value="UniProtKB-KW"/>
</dbReference>
<keyword evidence="3" id="KW-0695">RNA-directed DNA polymerase</keyword>
<evidence type="ECO:0000259" key="2">
    <source>
        <dbReference type="Pfam" id="PF07727"/>
    </source>
</evidence>
<keyword evidence="3" id="KW-0548">Nucleotidyltransferase</keyword>
<sequence length="312" mass="35915">MTRKYFLECTQLEVQEFCDTLIQRMESVKKSIDKRALHKREYGSRVNERQMQTKAEKVYSSKALDASLVDTEGSRTKFEKHNTSSSLENNVDAEDADIKPIYDHEPMTEVPTGMIFTSSITKVYSEPLNGSNEDITNPHECIQTLDVSADKTDSLQQDLDFLFSPLFKEYFSTRNQSMSKSSSLIDNYKQQVTEPTTNFQYTTKPTTPTKNVNDEENNNDQVADAQIDEDKFYNIFSTPEEGIDFKESFSPFAHLEAVQIIVAYALHKSFAIYQMDVKMTFLNGLLKEELYVAQLDGFVDPDHQEKVYLYMD</sequence>
<comment type="caution">
    <text evidence="3">The sequence shown here is derived from an EMBL/GenBank/DDBJ whole genome shotgun (WGS) entry which is preliminary data.</text>
</comment>
<accession>A0A699GWN1</accession>
<dbReference type="AlphaFoldDB" id="A0A699GWN1"/>
<gene>
    <name evidence="3" type="ORF">Tci_230236</name>
</gene>
<dbReference type="Pfam" id="PF07727">
    <property type="entry name" value="RVT_2"/>
    <property type="match status" value="1"/>
</dbReference>